<evidence type="ECO:0000256" key="8">
    <source>
        <dbReference type="ARBA" id="ARBA00023136"/>
    </source>
</evidence>
<evidence type="ECO:0000256" key="10">
    <source>
        <dbReference type="SAM" id="Phobius"/>
    </source>
</evidence>
<keyword evidence="11" id="KW-1185">Reference proteome</keyword>
<keyword evidence="5 10" id="KW-0812">Transmembrane</keyword>
<dbReference type="UniPathway" id="UPA00196"/>
<reference evidence="12" key="1">
    <citation type="submission" date="2016-11" db="UniProtKB">
        <authorList>
            <consortium name="WormBaseParasite"/>
        </authorList>
    </citation>
    <scope>IDENTIFICATION</scope>
</reference>
<dbReference type="AlphaFoldDB" id="A0A1I7YWG0"/>
<keyword evidence="4" id="KW-0337">GPI-anchor biosynthesis</keyword>
<dbReference type="GO" id="GO:0016255">
    <property type="term" value="P:attachment of GPI anchor to protein"/>
    <property type="evidence" value="ECO:0007669"/>
    <property type="project" value="InterPro"/>
</dbReference>
<dbReference type="Proteomes" id="UP000095287">
    <property type="component" value="Unplaced"/>
</dbReference>
<keyword evidence="6" id="KW-0256">Endoplasmic reticulum</keyword>
<evidence type="ECO:0000256" key="5">
    <source>
        <dbReference type="ARBA" id="ARBA00022692"/>
    </source>
</evidence>
<dbReference type="GO" id="GO:0006506">
    <property type="term" value="P:GPI anchor biosynthetic process"/>
    <property type="evidence" value="ECO:0007669"/>
    <property type="project" value="UniProtKB-UniPathway"/>
</dbReference>
<evidence type="ECO:0000313" key="12">
    <source>
        <dbReference type="WBParaSite" id="L893_g20409.t1"/>
    </source>
</evidence>
<protein>
    <submittedName>
        <fullName evidence="12">GPI transamidase component PIG-S</fullName>
    </submittedName>
</protein>
<name>A0A1I7YWG0_9BILA</name>
<dbReference type="GO" id="GO:0042765">
    <property type="term" value="C:GPI-anchor transamidase complex"/>
    <property type="evidence" value="ECO:0007669"/>
    <property type="project" value="InterPro"/>
</dbReference>
<keyword evidence="9" id="KW-0325">Glycoprotein</keyword>
<dbReference type="PANTHER" id="PTHR21072:SF13">
    <property type="entry name" value="GPI TRANSAMIDASE COMPONENT PIG-S"/>
    <property type="match status" value="1"/>
</dbReference>
<keyword evidence="7 10" id="KW-1133">Transmembrane helix</keyword>
<evidence type="ECO:0000256" key="9">
    <source>
        <dbReference type="ARBA" id="ARBA00023180"/>
    </source>
</evidence>
<dbReference type="InterPro" id="IPR019540">
    <property type="entry name" value="PtdIno-glycan_biosynth_class_S"/>
</dbReference>
<comment type="pathway">
    <text evidence="2">Glycolipid biosynthesis; glycosylphosphatidylinositol-anchor biosynthesis.</text>
</comment>
<evidence type="ECO:0000256" key="4">
    <source>
        <dbReference type="ARBA" id="ARBA00022502"/>
    </source>
</evidence>
<feature type="transmembrane region" description="Helical" evidence="10">
    <location>
        <begin position="513"/>
        <end position="535"/>
    </location>
</feature>
<organism evidence="11 12">
    <name type="scientific">Steinernema glaseri</name>
    <dbReference type="NCBI Taxonomy" id="37863"/>
    <lineage>
        <taxon>Eukaryota</taxon>
        <taxon>Metazoa</taxon>
        <taxon>Ecdysozoa</taxon>
        <taxon>Nematoda</taxon>
        <taxon>Chromadorea</taxon>
        <taxon>Rhabditida</taxon>
        <taxon>Tylenchina</taxon>
        <taxon>Panagrolaimomorpha</taxon>
        <taxon>Strongyloidoidea</taxon>
        <taxon>Steinernematidae</taxon>
        <taxon>Steinernema</taxon>
    </lineage>
</organism>
<evidence type="ECO:0000313" key="11">
    <source>
        <dbReference type="Proteomes" id="UP000095287"/>
    </source>
</evidence>
<dbReference type="PANTHER" id="PTHR21072">
    <property type="entry name" value="GPI TRANSAMIDASE COMPONENT PIG-S"/>
    <property type="match status" value="1"/>
</dbReference>
<keyword evidence="8 10" id="KW-0472">Membrane</keyword>
<comment type="similarity">
    <text evidence="3">Belongs to the PIGS family.</text>
</comment>
<evidence type="ECO:0000256" key="3">
    <source>
        <dbReference type="ARBA" id="ARBA00005316"/>
    </source>
</evidence>
<evidence type="ECO:0000256" key="6">
    <source>
        <dbReference type="ARBA" id="ARBA00022824"/>
    </source>
</evidence>
<accession>A0A1I7YWG0</accession>
<proteinExistence type="inferred from homology"/>
<evidence type="ECO:0000256" key="7">
    <source>
        <dbReference type="ARBA" id="ARBA00022989"/>
    </source>
</evidence>
<feature type="transmembrane region" description="Helical" evidence="10">
    <location>
        <begin position="30"/>
        <end position="53"/>
    </location>
</feature>
<evidence type="ECO:0000256" key="1">
    <source>
        <dbReference type="ARBA" id="ARBA00004477"/>
    </source>
</evidence>
<dbReference type="WBParaSite" id="L893_g20409.t1">
    <property type="protein sequence ID" value="L893_g20409.t1"/>
    <property type="gene ID" value="L893_g20409"/>
</dbReference>
<dbReference type="Pfam" id="PF10510">
    <property type="entry name" value="PIG-S"/>
    <property type="match status" value="1"/>
</dbReference>
<evidence type="ECO:0000256" key="2">
    <source>
        <dbReference type="ARBA" id="ARBA00004687"/>
    </source>
</evidence>
<sequence length="545" mass="61551">MSTTGAAGDRDVVIIKIKDSFSKHARNEGFLRRLCTFYFIIVVAFGGASLWWITTSTPRAYLRTFSEDHVMHIPVTIRLGIIQSPDLSSHDLDQISIRLMEEVEKFADQTRFSLKFSVQKIVFASLNEAESYDATVRTGESVISLLVIDHKEWPYFSSKKVHLGSKLWSYAQWEKADPERTCSRLNFAIRDVMIDIDHLISIVRRDSKNPMSAMEVASLPAAQQKRHVWDSAVLSVMYNVHLIYLHDARENMKREEFTMNPGIEGEAFYAVNRFANRIRNVTDLHVTTEHLWDFDLSSFVTVDVQRRKVIDYRQLSNLISAIDASTSTVESAYPLLKLVVMESAEPLVLIDEHSDDTHAFAVASWGGIVSPKMIDEESVLRTSAPQNLLGVLRVLLGMDSELDAVYGKDPAPISKWEVERLKLRSFVDNTMRCISSVEAIHMLTSNIGTLAVSNFVSQLVNSSVEHLDEGISKMTKEGVISMDSVLKARFLSDKFINEPSLLGLLHFSYDMKLAVYLPLVFPIFMPVISSVLAVMKPVSYVSQKL</sequence>
<comment type="subcellular location">
    <subcellularLocation>
        <location evidence="1">Endoplasmic reticulum membrane</location>
        <topology evidence="1">Multi-pass membrane protein</topology>
    </subcellularLocation>
</comment>